<proteinExistence type="predicted"/>
<organism evidence="1 2">
    <name type="scientific">Paramarasmius palmivorus</name>
    <dbReference type="NCBI Taxonomy" id="297713"/>
    <lineage>
        <taxon>Eukaryota</taxon>
        <taxon>Fungi</taxon>
        <taxon>Dikarya</taxon>
        <taxon>Basidiomycota</taxon>
        <taxon>Agaricomycotina</taxon>
        <taxon>Agaricomycetes</taxon>
        <taxon>Agaricomycetidae</taxon>
        <taxon>Agaricales</taxon>
        <taxon>Marasmiineae</taxon>
        <taxon>Marasmiaceae</taxon>
        <taxon>Paramarasmius</taxon>
    </lineage>
</organism>
<dbReference type="Proteomes" id="UP001383192">
    <property type="component" value="Unassembled WGS sequence"/>
</dbReference>
<sequence>MPIPSVQAVQSRSSAREYFAMKLRELHFKVIDRASQPALFFPTDDEPEIVSVNCSNRDRKIFKPYLDPDLQGNEGSAQIQSVPVELDSMSAELFYFEQTAQNGFTENDALTRELEALTDGLRRPWLGPVIVIYDDNKVLKNDDLALLAEQIVIYMSNCYPEFVRDDVVEFDRLEGEESGGR</sequence>
<reference evidence="1 2" key="1">
    <citation type="submission" date="2024-01" db="EMBL/GenBank/DDBJ databases">
        <title>A draft genome for a cacao thread blight-causing isolate of Paramarasmius palmivorus.</title>
        <authorList>
            <person name="Baruah I.K."/>
            <person name="Bukari Y."/>
            <person name="Amoako-Attah I."/>
            <person name="Meinhardt L.W."/>
            <person name="Bailey B.A."/>
            <person name="Cohen S.P."/>
        </authorList>
    </citation>
    <scope>NUCLEOTIDE SEQUENCE [LARGE SCALE GENOMIC DNA]</scope>
    <source>
        <strain evidence="1 2">GH-12</strain>
    </source>
</reference>
<accession>A0AAW0DTW5</accession>
<dbReference type="EMBL" id="JAYKXP010000009">
    <property type="protein sequence ID" value="KAK7054291.1"/>
    <property type="molecule type" value="Genomic_DNA"/>
</dbReference>
<name>A0AAW0DTW5_9AGAR</name>
<evidence type="ECO:0000313" key="2">
    <source>
        <dbReference type="Proteomes" id="UP001383192"/>
    </source>
</evidence>
<gene>
    <name evidence="1" type="ORF">VNI00_003484</name>
</gene>
<dbReference type="AlphaFoldDB" id="A0AAW0DTW5"/>
<evidence type="ECO:0000313" key="1">
    <source>
        <dbReference type="EMBL" id="KAK7054291.1"/>
    </source>
</evidence>
<keyword evidence="2" id="KW-1185">Reference proteome</keyword>
<protein>
    <submittedName>
        <fullName evidence="1">Uncharacterized protein</fullName>
    </submittedName>
</protein>
<comment type="caution">
    <text evidence="1">The sequence shown here is derived from an EMBL/GenBank/DDBJ whole genome shotgun (WGS) entry which is preliminary data.</text>
</comment>